<feature type="compositionally biased region" description="Basic and acidic residues" evidence="5">
    <location>
        <begin position="266"/>
        <end position="277"/>
    </location>
</feature>
<evidence type="ECO:0000313" key="9">
    <source>
        <dbReference type="Proteomes" id="UP000314251"/>
    </source>
</evidence>
<gene>
    <name evidence="8" type="ORF">FH607_001920</name>
</gene>
<evidence type="ECO:0000259" key="7">
    <source>
        <dbReference type="Pfam" id="PF14378"/>
    </source>
</evidence>
<dbReference type="RefSeq" id="WP_139665783.1">
    <property type="nucleotide sequence ID" value="NZ_VDLY02000001.1"/>
</dbReference>
<accession>A0A5N6AT58</accession>
<dbReference type="CDD" id="cd03386">
    <property type="entry name" value="PAP2_Aur1_like"/>
    <property type="match status" value="1"/>
</dbReference>
<feature type="transmembrane region" description="Helical" evidence="6">
    <location>
        <begin position="74"/>
        <end position="92"/>
    </location>
</feature>
<feature type="transmembrane region" description="Helical" evidence="6">
    <location>
        <begin position="104"/>
        <end position="122"/>
    </location>
</feature>
<organism evidence="8 9">
    <name type="scientific">Streptomyces mimosae</name>
    <dbReference type="NCBI Taxonomy" id="2586635"/>
    <lineage>
        <taxon>Bacteria</taxon>
        <taxon>Bacillati</taxon>
        <taxon>Actinomycetota</taxon>
        <taxon>Actinomycetes</taxon>
        <taxon>Kitasatosporales</taxon>
        <taxon>Streptomycetaceae</taxon>
        <taxon>Streptomyces</taxon>
    </lineage>
</organism>
<evidence type="ECO:0000256" key="2">
    <source>
        <dbReference type="ARBA" id="ARBA00022692"/>
    </source>
</evidence>
<dbReference type="InterPro" id="IPR052185">
    <property type="entry name" value="IPC_Synthase-Related"/>
</dbReference>
<feature type="region of interest" description="Disordered" evidence="5">
    <location>
        <begin position="257"/>
        <end position="315"/>
    </location>
</feature>
<comment type="subcellular location">
    <subcellularLocation>
        <location evidence="1">Membrane</location>
        <topology evidence="1">Multi-pass membrane protein</topology>
    </subcellularLocation>
</comment>
<protein>
    <submittedName>
        <fullName evidence="8">PAP2 family protein</fullName>
    </submittedName>
</protein>
<dbReference type="PANTHER" id="PTHR31310:SF7">
    <property type="entry name" value="PA-PHOSPHATASE RELATED-FAMILY PROTEIN DDB_G0268928"/>
    <property type="match status" value="1"/>
</dbReference>
<keyword evidence="3 6" id="KW-1133">Transmembrane helix</keyword>
<evidence type="ECO:0000256" key="3">
    <source>
        <dbReference type="ARBA" id="ARBA00022989"/>
    </source>
</evidence>
<feature type="transmembrane region" description="Helical" evidence="6">
    <location>
        <begin position="190"/>
        <end position="208"/>
    </location>
</feature>
<dbReference type="OrthoDB" id="5241565at2"/>
<feature type="transmembrane region" description="Helical" evidence="6">
    <location>
        <begin position="164"/>
        <end position="183"/>
    </location>
</feature>
<evidence type="ECO:0000256" key="4">
    <source>
        <dbReference type="ARBA" id="ARBA00023136"/>
    </source>
</evidence>
<keyword evidence="4 6" id="KW-0472">Membrane</keyword>
<dbReference type="PANTHER" id="PTHR31310">
    <property type="match status" value="1"/>
</dbReference>
<feature type="transmembrane region" description="Helical" evidence="6">
    <location>
        <begin position="214"/>
        <end position="236"/>
    </location>
</feature>
<comment type="caution">
    <text evidence="8">The sequence shown here is derived from an EMBL/GenBank/DDBJ whole genome shotgun (WGS) entry which is preliminary data.</text>
</comment>
<dbReference type="Pfam" id="PF14378">
    <property type="entry name" value="PAP2_3"/>
    <property type="match status" value="1"/>
</dbReference>
<keyword evidence="9" id="KW-1185">Reference proteome</keyword>
<dbReference type="AlphaFoldDB" id="A0A5N6AT58"/>
<dbReference type="InterPro" id="IPR026841">
    <property type="entry name" value="Aur1/Ipt1"/>
</dbReference>
<evidence type="ECO:0000313" key="8">
    <source>
        <dbReference type="EMBL" id="KAB8171100.1"/>
    </source>
</evidence>
<proteinExistence type="predicted"/>
<feature type="transmembrane region" description="Helical" evidence="6">
    <location>
        <begin position="12"/>
        <end position="29"/>
    </location>
</feature>
<keyword evidence="2 6" id="KW-0812">Transmembrane</keyword>
<sequence>MPKQRPRWWTELLLILVAYAAYSGARLLARGDVSTAVDNGLSILRLERALWLHAEEPLNELFTQEPWLGVPSSFAYASLHYVVTPIVLVWLFHCRPSRYRLMRTWLLTSTMLGLIGFTLMPTSPPRLLPGGHGFVDSLAQYSGWGWWADDASAPSGMGDFTNQYAAMPSLHVGWSVWCGVALWHYGGRSLWVRAAAVLYPLITVIVVMGTANHYFLDALAGTTVMVVGLLLARPLLVLSGRLRSRFGWDENRETAPDYRTLPTIDDQDRRPRRREMGDSAGASAPAVPSPIPRARHNGTSAAPSTAPESQMTPPS</sequence>
<reference evidence="8" key="1">
    <citation type="submission" date="2019-10" db="EMBL/GenBank/DDBJ databases">
        <title>Nonomuraea sp. nov., isolated from Phyllanthus amarus.</title>
        <authorList>
            <person name="Klykleung N."/>
            <person name="Tanasupawat S."/>
        </authorList>
    </citation>
    <scope>NUCLEOTIDE SEQUENCE [LARGE SCALE GENOMIC DNA]</scope>
    <source>
        <strain evidence="8">3MP-10</strain>
    </source>
</reference>
<feature type="domain" description="Inositolphosphotransferase Aur1/Ipt1" evidence="7">
    <location>
        <begin position="42"/>
        <end position="230"/>
    </location>
</feature>
<name>A0A5N6AT58_9ACTN</name>
<evidence type="ECO:0000256" key="1">
    <source>
        <dbReference type="ARBA" id="ARBA00004141"/>
    </source>
</evidence>
<dbReference type="EMBL" id="VDLY02000001">
    <property type="protein sequence ID" value="KAB8171100.1"/>
    <property type="molecule type" value="Genomic_DNA"/>
</dbReference>
<evidence type="ECO:0000256" key="6">
    <source>
        <dbReference type="SAM" id="Phobius"/>
    </source>
</evidence>
<dbReference type="Proteomes" id="UP000314251">
    <property type="component" value="Unassembled WGS sequence"/>
</dbReference>
<feature type="compositionally biased region" description="Polar residues" evidence="5">
    <location>
        <begin position="297"/>
        <end position="315"/>
    </location>
</feature>
<dbReference type="GO" id="GO:0016020">
    <property type="term" value="C:membrane"/>
    <property type="evidence" value="ECO:0007669"/>
    <property type="project" value="UniProtKB-SubCell"/>
</dbReference>
<evidence type="ECO:0000256" key="5">
    <source>
        <dbReference type="SAM" id="MobiDB-lite"/>
    </source>
</evidence>